<evidence type="ECO:0000313" key="4">
    <source>
        <dbReference type="EMBL" id="RKN11946.1"/>
    </source>
</evidence>
<accession>A0A3A9WVV7</accession>
<dbReference type="GO" id="GO:0016491">
    <property type="term" value="F:oxidoreductase activity"/>
    <property type="evidence" value="ECO:0007669"/>
    <property type="project" value="UniProtKB-KW"/>
</dbReference>
<proteinExistence type="predicted"/>
<dbReference type="Pfam" id="PF00248">
    <property type="entry name" value="Aldo_ket_red"/>
    <property type="match status" value="1"/>
</dbReference>
<dbReference type="PANTHER" id="PTHR43625">
    <property type="entry name" value="AFLATOXIN B1 ALDEHYDE REDUCTASE"/>
    <property type="match status" value="1"/>
</dbReference>
<sequence length="369" mass="38735">MTHSETASSTATSSPASPASPASPLATSSASATSATPTRRLGATGPSVSALGLGCMGMSALYGEADRAESLATIHAALDAGVTLLDTGDFYGMGHNELLIGEALRRAPTGVRERALVSVKFGALRTPEGAFVGYDGRPAAVKSFAAYSLQRLGTDHIDIYRIARADPDVPIEETVGAIAELVESGHVRHIGLSEVGADTIRRAAATAPIADLQIEYSLVSRDIEREILPTLRELGIGVTAYGVLSRGLISGHWTPDRRLSPTDFRGMSPRFSPENLQHNLSLVETLREMADDKGVTVAQLAIAWVLAQGEDIVPLVGARTRQRLAESLAAPGVSLDTDELAAIGKALPPGSIAGERYPAAQMRHLDSEK</sequence>
<evidence type="ECO:0000256" key="1">
    <source>
        <dbReference type="ARBA" id="ARBA00023002"/>
    </source>
</evidence>
<gene>
    <name evidence="5" type="ORF">D7318_07215</name>
    <name evidence="4" type="ORF">D7319_03265</name>
</gene>
<dbReference type="EMBL" id="RBDX01000002">
    <property type="protein sequence ID" value="RKN11946.1"/>
    <property type="molecule type" value="Genomic_DNA"/>
</dbReference>
<dbReference type="InterPro" id="IPR023210">
    <property type="entry name" value="NADP_OxRdtase_dom"/>
</dbReference>
<evidence type="ECO:0000313" key="6">
    <source>
        <dbReference type="Proteomes" id="UP000268652"/>
    </source>
</evidence>
<comment type="caution">
    <text evidence="4">The sequence shown here is derived from an EMBL/GenBank/DDBJ whole genome shotgun (WGS) entry which is preliminary data.</text>
</comment>
<name>A0A3A9WVV7_9ACTN</name>
<evidence type="ECO:0000259" key="3">
    <source>
        <dbReference type="Pfam" id="PF00248"/>
    </source>
</evidence>
<dbReference type="EMBL" id="RBDY01000003">
    <property type="protein sequence ID" value="RKN26003.1"/>
    <property type="molecule type" value="Genomic_DNA"/>
</dbReference>
<dbReference type="GO" id="GO:0005737">
    <property type="term" value="C:cytoplasm"/>
    <property type="evidence" value="ECO:0007669"/>
    <property type="project" value="TreeGrafter"/>
</dbReference>
<keyword evidence="6" id="KW-1185">Reference proteome</keyword>
<dbReference type="SUPFAM" id="SSF51430">
    <property type="entry name" value="NAD(P)-linked oxidoreductase"/>
    <property type="match status" value="1"/>
</dbReference>
<dbReference type="PANTHER" id="PTHR43625:SF40">
    <property type="entry name" value="ALDO-KETO REDUCTASE YAKC [NADP(+)]"/>
    <property type="match status" value="1"/>
</dbReference>
<organism evidence="4 7">
    <name type="scientific">Streptomyces radicis</name>
    <dbReference type="NCBI Taxonomy" id="1750517"/>
    <lineage>
        <taxon>Bacteria</taxon>
        <taxon>Bacillati</taxon>
        <taxon>Actinomycetota</taxon>
        <taxon>Actinomycetes</taxon>
        <taxon>Kitasatosporales</taxon>
        <taxon>Streptomycetaceae</taxon>
        <taxon>Streptomyces</taxon>
    </lineage>
</organism>
<feature type="compositionally biased region" description="Low complexity" evidence="2">
    <location>
        <begin position="1"/>
        <end position="38"/>
    </location>
</feature>
<reference evidence="6 7" key="1">
    <citation type="submission" date="2018-09" db="EMBL/GenBank/DDBJ databases">
        <title>Streptomyces sp. nov. DS1-2, an endophytic actinomycete isolated from roots of Dendrobium scabrilingue.</title>
        <authorList>
            <person name="Kuncharoen N."/>
            <person name="Kudo T."/>
            <person name="Ohkuma M."/>
            <person name="Yuki M."/>
            <person name="Tanasupawat S."/>
        </authorList>
    </citation>
    <scope>NUCLEOTIDE SEQUENCE [LARGE SCALE GENOMIC DNA]</scope>
    <source>
        <strain evidence="4 7">AZ1-7</strain>
        <strain evidence="5 6">DS1-2</strain>
    </source>
</reference>
<dbReference type="Proteomes" id="UP000275024">
    <property type="component" value="Unassembled WGS sequence"/>
</dbReference>
<dbReference type="OrthoDB" id="9768793at2"/>
<dbReference type="InterPro" id="IPR050791">
    <property type="entry name" value="Aldo-Keto_reductase"/>
</dbReference>
<feature type="region of interest" description="Disordered" evidence="2">
    <location>
        <begin position="1"/>
        <end position="43"/>
    </location>
</feature>
<dbReference type="Gene3D" id="3.20.20.100">
    <property type="entry name" value="NADP-dependent oxidoreductase domain"/>
    <property type="match status" value="1"/>
</dbReference>
<dbReference type="InterPro" id="IPR036812">
    <property type="entry name" value="NAD(P)_OxRdtase_dom_sf"/>
</dbReference>
<dbReference type="AlphaFoldDB" id="A0A3A9WVV7"/>
<evidence type="ECO:0000313" key="5">
    <source>
        <dbReference type="EMBL" id="RKN26003.1"/>
    </source>
</evidence>
<feature type="domain" description="NADP-dependent oxidoreductase" evidence="3">
    <location>
        <begin position="51"/>
        <end position="345"/>
    </location>
</feature>
<protein>
    <submittedName>
        <fullName evidence="4">Aldo/keto reductase</fullName>
    </submittedName>
</protein>
<evidence type="ECO:0000313" key="7">
    <source>
        <dbReference type="Proteomes" id="UP000275024"/>
    </source>
</evidence>
<keyword evidence="1" id="KW-0560">Oxidoreductase</keyword>
<evidence type="ECO:0000256" key="2">
    <source>
        <dbReference type="SAM" id="MobiDB-lite"/>
    </source>
</evidence>
<dbReference type="Proteomes" id="UP000268652">
    <property type="component" value="Unassembled WGS sequence"/>
</dbReference>